<evidence type="ECO:0000256" key="2">
    <source>
        <dbReference type="ARBA" id="ARBA00022448"/>
    </source>
</evidence>
<accession>A0A7D5V9E5</accession>
<dbReference type="GO" id="GO:0008233">
    <property type="term" value="F:peptidase activity"/>
    <property type="evidence" value="ECO:0007669"/>
    <property type="project" value="InterPro"/>
</dbReference>
<feature type="transmembrane region" description="Helical" evidence="14">
    <location>
        <begin position="398"/>
        <end position="421"/>
    </location>
</feature>
<dbReference type="Proteomes" id="UP000510822">
    <property type="component" value="Chromosome"/>
</dbReference>
<evidence type="ECO:0000256" key="13">
    <source>
        <dbReference type="ARBA" id="ARBA00072252"/>
    </source>
</evidence>
<evidence type="ECO:0000256" key="8">
    <source>
        <dbReference type="ARBA" id="ARBA00022840"/>
    </source>
</evidence>
<feature type="transmembrane region" description="Helical" evidence="14">
    <location>
        <begin position="314"/>
        <end position="331"/>
    </location>
</feature>
<comment type="subcellular location">
    <subcellularLocation>
        <location evidence="1">Cell membrane</location>
        <topology evidence="1">Multi-pass membrane protein</topology>
    </subcellularLocation>
</comment>
<dbReference type="PROSITE" id="PS00211">
    <property type="entry name" value="ABC_TRANSPORTER_1"/>
    <property type="match status" value="1"/>
</dbReference>
<feature type="transmembrane region" description="Helical" evidence="14">
    <location>
        <begin position="178"/>
        <end position="200"/>
    </location>
</feature>
<keyword evidence="10 14" id="KW-0472">Membrane</keyword>
<feature type="transmembrane region" description="Helical" evidence="14">
    <location>
        <begin position="284"/>
        <end position="308"/>
    </location>
</feature>
<dbReference type="PANTHER" id="PTHR43394">
    <property type="entry name" value="ATP-DEPENDENT PERMEASE MDL1, MITOCHONDRIAL"/>
    <property type="match status" value="1"/>
</dbReference>
<evidence type="ECO:0000256" key="14">
    <source>
        <dbReference type="SAM" id="Phobius"/>
    </source>
</evidence>
<evidence type="ECO:0000256" key="7">
    <source>
        <dbReference type="ARBA" id="ARBA00022801"/>
    </source>
</evidence>
<dbReference type="PROSITE" id="PS50990">
    <property type="entry name" value="PEPTIDASE_C39"/>
    <property type="match status" value="1"/>
</dbReference>
<evidence type="ECO:0000313" key="19">
    <source>
        <dbReference type="Proteomes" id="UP000510822"/>
    </source>
</evidence>
<dbReference type="NCBIfam" id="TIGR03375">
    <property type="entry name" value="type_I_sec_LssB"/>
    <property type="match status" value="1"/>
</dbReference>
<dbReference type="AlphaFoldDB" id="A0A7D5V9E5"/>
<dbReference type="GO" id="GO:0006508">
    <property type="term" value="P:proteolysis"/>
    <property type="evidence" value="ECO:0007669"/>
    <property type="project" value="InterPro"/>
</dbReference>
<dbReference type="GO" id="GO:0016887">
    <property type="term" value="F:ATP hydrolysis activity"/>
    <property type="evidence" value="ECO:0007669"/>
    <property type="project" value="InterPro"/>
</dbReference>
<name>A0A7D5V9E5_9NEIS</name>
<dbReference type="PROSITE" id="PS50929">
    <property type="entry name" value="ABC_TM1F"/>
    <property type="match status" value="1"/>
</dbReference>
<gene>
    <name evidence="18" type="ORF">HZU75_07555</name>
</gene>
<feature type="domain" description="Peptidase C39" evidence="17">
    <location>
        <begin position="19"/>
        <end position="142"/>
    </location>
</feature>
<dbReference type="Pfam" id="PF00664">
    <property type="entry name" value="ABC_membrane"/>
    <property type="match status" value="1"/>
</dbReference>
<keyword evidence="5" id="KW-0354">Hemolysis</keyword>
<evidence type="ECO:0000256" key="10">
    <source>
        <dbReference type="ARBA" id="ARBA00023136"/>
    </source>
</evidence>
<dbReference type="SMART" id="SM00382">
    <property type="entry name" value="AAA"/>
    <property type="match status" value="1"/>
</dbReference>
<dbReference type="InterPro" id="IPR003593">
    <property type="entry name" value="AAA+_ATPase"/>
</dbReference>
<feature type="domain" description="ABC transporter" evidence="15">
    <location>
        <begin position="490"/>
        <end position="725"/>
    </location>
</feature>
<dbReference type="Gene3D" id="1.20.1560.10">
    <property type="entry name" value="ABC transporter type 1, transmembrane domain"/>
    <property type="match status" value="1"/>
</dbReference>
<sequence>MTQTNSTTAGHEFGWHVSESQAHFDPLLDCLVELTRLHGDPWTAQALAAGLPLVENRLTPSLLPRAAARAGLSSRVLRQGLNEIPTRLYPTIILLHDQRACVLLEKLPDGRFRVRMPETGEAVETFTEAELSALYAGIAIIVRPRFRFDLRTPELGQIRERHWFWGAMYDNWRIYRDALIAALLINIFALAMPLFSMNVYDRVVPNHAIETLWVLALGAGLILGFDFVLRTARGYILDVASKRIDVLLSALIMERVLGVKMSAKPASVGSFTANLRAFESVRDFIASASITTLVDLPFVLIFFLVLVWISPWLVLPPLIGAILIVAFSWLAQAKMNQMVELTQRASAQRNATLVESMVGLETIKIMGAEGEMQRRYERATRFLAQIGGRLKLLSTTTVNFAQAITQLVSIVIVIVGVYLLVDGQITMGAIIAASMLAGRAMAPLGQVAGLLMQYQNAKTSLGAVESHMKLPIERPANSSFLHRESFRGEIEFRNVTFKYPDRDDIALKNVSFKMLAGEKVGVIGRVGSGKTTIEKLILGLYQPTEGAVLVDGIDTRQIDPAELRRAIGFVPQDPLLFYGTLKQNIALGNAAADDAQVLAAAELAGIAEFVNANPRGFDMPIGERGDSLSGGQRQAVSIARAILNDPPMLILDEPSSAMDHQSEERLKQRLRSYLAGKSMLLVTHRTSLLELVDRLIVIDQGQLMADGPKAQVVEALQQGRIGKAGGRHNADACEFTCDGQT</sequence>
<evidence type="ECO:0000256" key="9">
    <source>
        <dbReference type="ARBA" id="ARBA00022989"/>
    </source>
</evidence>
<evidence type="ECO:0000256" key="12">
    <source>
        <dbReference type="ARBA" id="ARBA00061173"/>
    </source>
</evidence>
<evidence type="ECO:0000256" key="6">
    <source>
        <dbReference type="ARBA" id="ARBA00022741"/>
    </source>
</evidence>
<dbReference type="InterPro" id="IPR017871">
    <property type="entry name" value="ABC_transporter-like_CS"/>
</dbReference>
<dbReference type="InterPro" id="IPR017750">
    <property type="entry name" value="ATPase_T1SS"/>
</dbReference>
<comment type="similarity">
    <text evidence="12">Belongs to the ABC transporter superfamily. Cyclolysin exporter (TC 3.A.1.109.2) family.</text>
</comment>
<reference evidence="18 19" key="1">
    <citation type="journal article" date="2016" name="Int. J. Syst. Evol. Microbiol.">
        <title>Chitinibacter fontanus sp. nov., isolated from a spring.</title>
        <authorList>
            <person name="Sheu S.Y."/>
            <person name="Li Y.S."/>
            <person name="Young C.C."/>
            <person name="Chen W.M."/>
        </authorList>
    </citation>
    <scope>NUCLEOTIDE SEQUENCE [LARGE SCALE GENOMIC DNA]</scope>
    <source>
        <strain evidence="18 19">STM-7</strain>
    </source>
</reference>
<keyword evidence="7" id="KW-0378">Hydrolase</keyword>
<evidence type="ECO:0000259" key="17">
    <source>
        <dbReference type="PROSITE" id="PS50990"/>
    </source>
</evidence>
<evidence type="ECO:0000313" key="18">
    <source>
        <dbReference type="EMBL" id="QLI81395.1"/>
    </source>
</evidence>
<dbReference type="RefSeq" id="WP_180308521.1">
    <property type="nucleotide sequence ID" value="NZ_CP058952.1"/>
</dbReference>
<dbReference type="PANTHER" id="PTHR43394:SF1">
    <property type="entry name" value="ATP-BINDING CASSETTE SUB-FAMILY B MEMBER 10, MITOCHONDRIAL"/>
    <property type="match status" value="1"/>
</dbReference>
<evidence type="ECO:0000256" key="11">
    <source>
        <dbReference type="ARBA" id="ARBA00055355"/>
    </source>
</evidence>
<dbReference type="CDD" id="cd03245">
    <property type="entry name" value="ABCC_bacteriocin_exporters"/>
    <property type="match status" value="1"/>
</dbReference>
<dbReference type="InterPro" id="IPR011527">
    <property type="entry name" value="ABC1_TM_dom"/>
</dbReference>
<evidence type="ECO:0000259" key="15">
    <source>
        <dbReference type="PROSITE" id="PS50893"/>
    </source>
</evidence>
<dbReference type="Gene3D" id="3.40.50.300">
    <property type="entry name" value="P-loop containing nucleotide triphosphate hydrolases"/>
    <property type="match status" value="1"/>
</dbReference>
<evidence type="ECO:0000256" key="4">
    <source>
        <dbReference type="ARBA" id="ARBA00022692"/>
    </source>
</evidence>
<dbReference type="GO" id="GO:0005886">
    <property type="term" value="C:plasma membrane"/>
    <property type="evidence" value="ECO:0007669"/>
    <property type="project" value="UniProtKB-SubCell"/>
</dbReference>
<dbReference type="InterPro" id="IPR027417">
    <property type="entry name" value="P-loop_NTPase"/>
</dbReference>
<dbReference type="EMBL" id="CP058952">
    <property type="protein sequence ID" value="QLI81395.1"/>
    <property type="molecule type" value="Genomic_DNA"/>
</dbReference>
<dbReference type="InterPro" id="IPR003439">
    <property type="entry name" value="ABC_transporter-like_ATP-bd"/>
</dbReference>
<dbReference type="Gene3D" id="3.90.70.10">
    <property type="entry name" value="Cysteine proteinases"/>
    <property type="match status" value="1"/>
</dbReference>
<comment type="function">
    <text evidence="11">Involved in the export of calmodulin-sensitive adenylate cyclase-hemolysin (cyclolysin).</text>
</comment>
<dbReference type="FunFam" id="3.40.50.300:FF:000299">
    <property type="entry name" value="ABC transporter ATP-binding protein/permease"/>
    <property type="match status" value="1"/>
</dbReference>
<proteinExistence type="inferred from homology"/>
<dbReference type="GO" id="GO:0005524">
    <property type="term" value="F:ATP binding"/>
    <property type="evidence" value="ECO:0007669"/>
    <property type="project" value="UniProtKB-KW"/>
</dbReference>
<evidence type="ECO:0000256" key="3">
    <source>
        <dbReference type="ARBA" id="ARBA00022475"/>
    </source>
</evidence>
<evidence type="ECO:0000259" key="16">
    <source>
        <dbReference type="PROSITE" id="PS50929"/>
    </source>
</evidence>
<evidence type="ECO:0000256" key="1">
    <source>
        <dbReference type="ARBA" id="ARBA00004651"/>
    </source>
</evidence>
<dbReference type="InterPro" id="IPR036640">
    <property type="entry name" value="ABC1_TM_sf"/>
</dbReference>
<protein>
    <recommendedName>
        <fullName evidence="13">Cyclolysin secretion/processing ATP-binding protein CyaB</fullName>
    </recommendedName>
</protein>
<keyword evidence="19" id="KW-1185">Reference proteome</keyword>
<dbReference type="GO" id="GO:0015421">
    <property type="term" value="F:ABC-type oligopeptide transporter activity"/>
    <property type="evidence" value="ECO:0007669"/>
    <property type="project" value="TreeGrafter"/>
</dbReference>
<keyword evidence="9 14" id="KW-1133">Transmembrane helix</keyword>
<evidence type="ECO:0000256" key="5">
    <source>
        <dbReference type="ARBA" id="ARBA00022735"/>
    </source>
</evidence>
<dbReference type="InterPro" id="IPR039421">
    <property type="entry name" value="Type_1_exporter"/>
</dbReference>
<keyword evidence="6" id="KW-0547">Nucleotide-binding</keyword>
<dbReference type="SUPFAM" id="SSF52540">
    <property type="entry name" value="P-loop containing nucleoside triphosphate hydrolases"/>
    <property type="match status" value="1"/>
</dbReference>
<dbReference type="PROSITE" id="PS50893">
    <property type="entry name" value="ABC_TRANSPORTER_2"/>
    <property type="match status" value="1"/>
</dbReference>
<dbReference type="InterPro" id="IPR005074">
    <property type="entry name" value="Peptidase_C39"/>
</dbReference>
<keyword evidence="4 14" id="KW-0812">Transmembrane</keyword>
<dbReference type="GO" id="GO:0031640">
    <property type="term" value="P:killing of cells of another organism"/>
    <property type="evidence" value="ECO:0007669"/>
    <property type="project" value="UniProtKB-KW"/>
</dbReference>
<organism evidence="18 19">
    <name type="scientific">Chitinibacter fontanus</name>
    <dbReference type="NCBI Taxonomy" id="1737446"/>
    <lineage>
        <taxon>Bacteria</taxon>
        <taxon>Pseudomonadati</taxon>
        <taxon>Pseudomonadota</taxon>
        <taxon>Betaproteobacteria</taxon>
        <taxon>Neisseriales</taxon>
        <taxon>Chitinibacteraceae</taxon>
        <taxon>Chitinibacter</taxon>
    </lineage>
</organism>
<dbReference type="Pfam" id="PF00005">
    <property type="entry name" value="ABC_tran"/>
    <property type="match status" value="1"/>
</dbReference>
<keyword evidence="3" id="KW-1003">Cell membrane</keyword>
<keyword evidence="5" id="KW-0204">Cytolysis</keyword>
<dbReference type="CDD" id="cd18587">
    <property type="entry name" value="ABC_6TM_LapB_like"/>
    <property type="match status" value="1"/>
</dbReference>
<dbReference type="SUPFAM" id="SSF90123">
    <property type="entry name" value="ABC transporter transmembrane region"/>
    <property type="match status" value="1"/>
</dbReference>
<keyword evidence="8" id="KW-0067">ATP-binding</keyword>
<dbReference type="CDD" id="cd02421">
    <property type="entry name" value="Peptidase_C39_likeD"/>
    <property type="match status" value="1"/>
</dbReference>
<feature type="domain" description="ABC transmembrane type-1" evidence="16">
    <location>
        <begin position="178"/>
        <end position="456"/>
    </location>
</feature>
<dbReference type="KEGG" id="cfon:HZU75_07555"/>
<feature type="transmembrane region" description="Helical" evidence="14">
    <location>
        <begin position="212"/>
        <end position="229"/>
    </location>
</feature>
<keyword evidence="2" id="KW-0813">Transport</keyword>